<reference evidence="2 3" key="1">
    <citation type="submission" date="2020-02" db="EMBL/GenBank/DDBJ databases">
        <title>Whole-genome analyses of novel actinobacteria.</title>
        <authorList>
            <person name="Sahin N."/>
            <person name="Tokatli A."/>
        </authorList>
    </citation>
    <scope>NUCLEOTIDE SEQUENCE [LARGE SCALE GENOMIC DNA]</scope>
    <source>
        <strain evidence="2 3">YC504</strain>
    </source>
</reference>
<dbReference type="Pfam" id="PF13460">
    <property type="entry name" value="NAD_binding_10"/>
    <property type="match status" value="1"/>
</dbReference>
<comment type="caution">
    <text evidence="2">The sequence shown here is derived from an EMBL/GenBank/DDBJ whole genome shotgun (WGS) entry which is preliminary data.</text>
</comment>
<proteinExistence type="predicted"/>
<evidence type="ECO:0000259" key="1">
    <source>
        <dbReference type="Pfam" id="PF13460"/>
    </source>
</evidence>
<organism evidence="2 3">
    <name type="scientific">Streptomyces mesophilus</name>
    <dbReference type="NCBI Taxonomy" id="1775132"/>
    <lineage>
        <taxon>Bacteria</taxon>
        <taxon>Bacillati</taxon>
        <taxon>Actinomycetota</taxon>
        <taxon>Actinomycetes</taxon>
        <taxon>Kitasatosporales</taxon>
        <taxon>Streptomycetaceae</taxon>
        <taxon>Streptomyces</taxon>
    </lineage>
</organism>
<accession>A0A6G4XFT9</accession>
<dbReference type="SUPFAM" id="SSF51735">
    <property type="entry name" value="NAD(P)-binding Rossmann-fold domains"/>
    <property type="match status" value="1"/>
</dbReference>
<dbReference type="InterPro" id="IPR051604">
    <property type="entry name" value="Ergot_Alk_Oxidoreductase"/>
</dbReference>
<dbReference type="InterPro" id="IPR036291">
    <property type="entry name" value="NAD(P)-bd_dom_sf"/>
</dbReference>
<evidence type="ECO:0000313" key="3">
    <source>
        <dbReference type="Proteomes" id="UP000481109"/>
    </source>
</evidence>
<dbReference type="InterPro" id="IPR016040">
    <property type="entry name" value="NAD(P)-bd_dom"/>
</dbReference>
<dbReference type="Proteomes" id="UP000481109">
    <property type="component" value="Unassembled WGS sequence"/>
</dbReference>
<dbReference type="PANTHER" id="PTHR43162:SF1">
    <property type="entry name" value="PRESTALK A DIFFERENTIATION PROTEIN A"/>
    <property type="match status" value="1"/>
</dbReference>
<dbReference type="RefSeq" id="WP_165331908.1">
    <property type="nucleotide sequence ID" value="NZ_JAAKZW010000035.1"/>
</dbReference>
<protein>
    <submittedName>
        <fullName evidence="2">NAD(P)H-binding protein</fullName>
    </submittedName>
</protein>
<keyword evidence="3" id="KW-1185">Reference proteome</keyword>
<gene>
    <name evidence="2" type="ORF">G6045_12165</name>
</gene>
<dbReference type="AlphaFoldDB" id="A0A6G4XFT9"/>
<dbReference type="EMBL" id="JAAKZW010000035">
    <property type="protein sequence ID" value="NGO76409.1"/>
    <property type="molecule type" value="Genomic_DNA"/>
</dbReference>
<sequence>MFLVTGATGNVGSEVVRHLRRLDVPVRAFSRKGLPRTDGALPVPGDLNDPASVASALDGVRGIFLLPGYQRLPETLARCADAGVERVVLLSSSSVPGGERSNAVTRYMKESEEAVEASGLPWTFIRPCAFAANALQWKEQLAAGDVIRAPFAHVRQATLDPYDIGAVAALALTSPGHEGKAYTLSGPESLLPEERVEILGDVLGRKLTFVGQPDDEARAEMSAQMPAAYVDAFFRFYVDGTLDESKVLPTVEQLTGRSPRTFRTWASEHADAFA</sequence>
<dbReference type="Gene3D" id="3.90.25.10">
    <property type="entry name" value="UDP-galactose 4-epimerase, domain 1"/>
    <property type="match status" value="1"/>
</dbReference>
<dbReference type="Gene3D" id="3.40.50.720">
    <property type="entry name" value="NAD(P)-binding Rossmann-like Domain"/>
    <property type="match status" value="1"/>
</dbReference>
<evidence type="ECO:0000313" key="2">
    <source>
        <dbReference type="EMBL" id="NGO76409.1"/>
    </source>
</evidence>
<dbReference type="PANTHER" id="PTHR43162">
    <property type="match status" value="1"/>
</dbReference>
<feature type="domain" description="NAD(P)-binding" evidence="1">
    <location>
        <begin position="6"/>
        <end position="133"/>
    </location>
</feature>
<name>A0A6G4XFT9_9ACTN</name>